<feature type="repeat" description="ANK" evidence="3">
    <location>
        <begin position="98"/>
        <end position="130"/>
    </location>
</feature>
<dbReference type="Pfam" id="PF12796">
    <property type="entry name" value="Ank_2"/>
    <property type="match status" value="2"/>
</dbReference>
<evidence type="ECO:0000313" key="4">
    <source>
        <dbReference type="Proteomes" id="UP000515156"/>
    </source>
</evidence>
<feature type="repeat" description="ANK" evidence="3">
    <location>
        <begin position="39"/>
        <end position="71"/>
    </location>
</feature>
<dbReference type="CTD" id="118932"/>
<gene>
    <name evidence="5" type="primary">ANKRD22</name>
</gene>
<reference evidence="5" key="1">
    <citation type="submission" date="2025-08" db="UniProtKB">
        <authorList>
            <consortium name="RefSeq"/>
        </authorList>
    </citation>
    <scope>IDENTIFICATION</scope>
</reference>
<evidence type="ECO:0000313" key="5">
    <source>
        <dbReference type="RefSeq" id="XP_030058933.1"/>
    </source>
</evidence>
<dbReference type="PROSITE" id="PS50297">
    <property type="entry name" value="ANK_REP_REGION"/>
    <property type="match status" value="2"/>
</dbReference>
<dbReference type="SMART" id="SM00248">
    <property type="entry name" value="ANK"/>
    <property type="match status" value="3"/>
</dbReference>
<dbReference type="Gene3D" id="1.25.40.20">
    <property type="entry name" value="Ankyrin repeat-containing domain"/>
    <property type="match status" value="2"/>
</dbReference>
<dbReference type="PRINTS" id="PR01415">
    <property type="entry name" value="ANKYRIN"/>
</dbReference>
<keyword evidence="1" id="KW-0677">Repeat</keyword>
<protein>
    <submittedName>
        <fullName evidence="5">Ankyrin repeat domain-containing protein 22 isoform X2</fullName>
    </submittedName>
</protein>
<dbReference type="RefSeq" id="XP_030058933.1">
    <property type="nucleotide sequence ID" value="XM_030203073.1"/>
</dbReference>
<dbReference type="SUPFAM" id="SSF48403">
    <property type="entry name" value="Ankyrin repeat"/>
    <property type="match status" value="1"/>
</dbReference>
<dbReference type="Proteomes" id="UP000515156">
    <property type="component" value="Chromosome 5"/>
</dbReference>
<dbReference type="PROSITE" id="PS50088">
    <property type="entry name" value="ANK_REPEAT"/>
    <property type="match status" value="2"/>
</dbReference>
<dbReference type="PANTHER" id="PTHR24171">
    <property type="entry name" value="ANKYRIN REPEAT DOMAIN-CONTAINING PROTEIN 39-RELATED"/>
    <property type="match status" value="1"/>
</dbReference>
<keyword evidence="4" id="KW-1185">Reference proteome</keyword>
<evidence type="ECO:0000256" key="2">
    <source>
        <dbReference type="ARBA" id="ARBA00023043"/>
    </source>
</evidence>
<dbReference type="InterPro" id="IPR002110">
    <property type="entry name" value="Ankyrin_rpt"/>
</dbReference>
<evidence type="ECO:0000256" key="1">
    <source>
        <dbReference type="ARBA" id="ARBA00022737"/>
    </source>
</evidence>
<dbReference type="GeneID" id="115470133"/>
<accession>A0A6P7Y280</accession>
<sequence>MGILYSEPICQASYFNDLNEVEMLVERDKNNLNIQDSFGGDTPLICACRQGHIRIIRYLLDRKADVNIRNKISKSKQNEKIIRMLLQAGTDVNATDYYGNTALHYACKMKNQGIISILLEAHADPSLKNLDGETAEDIARQLKFSKILQSLRKTS</sequence>
<evidence type="ECO:0000256" key="3">
    <source>
        <dbReference type="PROSITE-ProRule" id="PRU00023"/>
    </source>
</evidence>
<dbReference type="AlphaFoldDB" id="A0A6P7Y280"/>
<proteinExistence type="predicted"/>
<dbReference type="InterPro" id="IPR036770">
    <property type="entry name" value="Ankyrin_rpt-contain_sf"/>
</dbReference>
<keyword evidence="2 3" id="KW-0040">ANK repeat</keyword>
<name>A0A6P7Y280_9AMPH</name>
<organism evidence="4 5">
    <name type="scientific">Microcaecilia unicolor</name>
    <dbReference type="NCBI Taxonomy" id="1415580"/>
    <lineage>
        <taxon>Eukaryota</taxon>
        <taxon>Metazoa</taxon>
        <taxon>Chordata</taxon>
        <taxon>Craniata</taxon>
        <taxon>Vertebrata</taxon>
        <taxon>Euteleostomi</taxon>
        <taxon>Amphibia</taxon>
        <taxon>Gymnophiona</taxon>
        <taxon>Siphonopidae</taxon>
        <taxon>Microcaecilia</taxon>
    </lineage>
</organism>